<dbReference type="Gramene" id="Ma03_t24080.1">
    <property type="protein sequence ID" value="Ma03_p24080.1"/>
    <property type="gene ID" value="Ma03_g24080"/>
</dbReference>
<reference evidence="8" key="2">
    <citation type="submission" date="2021-05" db="UniProtKB">
        <authorList>
            <consortium name="EnsemblPlants"/>
        </authorList>
    </citation>
    <scope>IDENTIFICATION</scope>
    <source>
        <strain evidence="8">subsp. malaccensis</strain>
    </source>
</reference>
<reference evidence="7" key="1">
    <citation type="submission" date="2021-03" db="EMBL/GenBank/DDBJ databases">
        <authorList>
            <consortium name="Genoscope - CEA"/>
            <person name="William W."/>
        </authorList>
    </citation>
    <scope>NUCLEOTIDE SEQUENCE</scope>
    <source>
        <strain evidence="7">Doubled-haploid Pahang</strain>
    </source>
</reference>
<protein>
    <recommendedName>
        <fullName evidence="2">histidine kinase</fullName>
        <ecNumber evidence="2">2.7.13.3</ecNumber>
    </recommendedName>
</protein>
<evidence type="ECO:0000256" key="3">
    <source>
        <dbReference type="ARBA" id="ARBA00022553"/>
    </source>
</evidence>
<dbReference type="OMA" id="HTITTIC"/>
<dbReference type="Gene3D" id="3.40.50.2300">
    <property type="match status" value="1"/>
</dbReference>
<comment type="catalytic activity">
    <reaction evidence="1">
        <text>ATP + protein L-histidine = ADP + protein N-phospho-L-histidine.</text>
        <dbReference type="EC" id="2.7.13.3"/>
    </reaction>
</comment>
<dbReference type="GO" id="GO:0004673">
    <property type="term" value="F:protein histidine kinase activity"/>
    <property type="evidence" value="ECO:0007669"/>
    <property type="project" value="UniProtKB-EC"/>
</dbReference>
<evidence type="ECO:0000313" key="8">
    <source>
        <dbReference type="EnsemblPlants" id="Ma03_p24080.1"/>
    </source>
</evidence>
<dbReference type="EnsemblPlants" id="Ma03_t24080.1">
    <property type="protein sequence ID" value="Ma03_p24080.1"/>
    <property type="gene ID" value="Ma03_g24080"/>
</dbReference>
<dbReference type="GO" id="GO:0000160">
    <property type="term" value="P:phosphorelay signal transduction system"/>
    <property type="evidence" value="ECO:0007669"/>
    <property type="project" value="UniProtKB-KW"/>
</dbReference>
<evidence type="ECO:0000256" key="4">
    <source>
        <dbReference type="ARBA" id="ARBA00023012"/>
    </source>
</evidence>
<sequence>MNGYEVIRQIRQEERNYDIYISIIALTAHATFEENKSILSGMDFHFTKPIQDRDLIHTITTICK</sequence>
<organism evidence="8 9">
    <name type="scientific">Musa acuminata subsp. malaccensis</name>
    <name type="common">Wild banana</name>
    <name type="synonym">Musa malaccensis</name>
    <dbReference type="NCBI Taxonomy" id="214687"/>
    <lineage>
        <taxon>Eukaryota</taxon>
        <taxon>Viridiplantae</taxon>
        <taxon>Streptophyta</taxon>
        <taxon>Embryophyta</taxon>
        <taxon>Tracheophyta</taxon>
        <taxon>Spermatophyta</taxon>
        <taxon>Magnoliopsida</taxon>
        <taxon>Liliopsida</taxon>
        <taxon>Zingiberales</taxon>
        <taxon>Musaceae</taxon>
        <taxon>Musa</taxon>
    </lineage>
</organism>
<dbReference type="PROSITE" id="PS50110">
    <property type="entry name" value="RESPONSE_REGULATORY"/>
    <property type="match status" value="1"/>
</dbReference>
<dbReference type="InterPro" id="IPR001789">
    <property type="entry name" value="Sig_transdc_resp-reg_receiver"/>
</dbReference>
<dbReference type="InterPro" id="IPR050956">
    <property type="entry name" value="2C_system_His_kinase"/>
</dbReference>
<evidence type="ECO:0000256" key="2">
    <source>
        <dbReference type="ARBA" id="ARBA00012438"/>
    </source>
</evidence>
<dbReference type="Proteomes" id="UP000012960">
    <property type="component" value="Unplaced"/>
</dbReference>
<gene>
    <name evidence="7" type="ORF">GSMUA_194480.1</name>
</gene>
<dbReference type="PANTHER" id="PTHR43719:SF75">
    <property type="entry name" value="HISTIDINE KINASE CKI1"/>
    <property type="match status" value="1"/>
</dbReference>
<evidence type="ECO:0000256" key="1">
    <source>
        <dbReference type="ARBA" id="ARBA00000085"/>
    </source>
</evidence>
<dbReference type="InterPro" id="IPR011006">
    <property type="entry name" value="CheY-like_superfamily"/>
</dbReference>
<evidence type="ECO:0000259" key="6">
    <source>
        <dbReference type="PROSITE" id="PS50110"/>
    </source>
</evidence>
<evidence type="ECO:0000313" key="9">
    <source>
        <dbReference type="Proteomes" id="UP000012960"/>
    </source>
</evidence>
<feature type="domain" description="Response regulatory" evidence="6">
    <location>
        <begin position="1"/>
        <end position="63"/>
    </location>
</feature>
<keyword evidence="3" id="KW-0597">Phosphoprotein</keyword>
<dbReference type="AlphaFoldDB" id="A0A804IFM5"/>
<keyword evidence="9" id="KW-1185">Reference proteome</keyword>
<dbReference type="InParanoid" id="A0A804IFM5"/>
<evidence type="ECO:0000256" key="5">
    <source>
        <dbReference type="PROSITE-ProRule" id="PRU00169"/>
    </source>
</evidence>
<name>A0A804IFM5_MUSAM</name>
<dbReference type="EC" id="2.7.13.3" evidence="2"/>
<evidence type="ECO:0000313" key="7">
    <source>
        <dbReference type="EMBL" id="CAG1851118.1"/>
    </source>
</evidence>
<accession>A0A804IFM5</accession>
<dbReference type="PANTHER" id="PTHR43719">
    <property type="entry name" value="TWO-COMPONENT HISTIDINE KINASE"/>
    <property type="match status" value="1"/>
</dbReference>
<keyword evidence="4" id="KW-0902">Two-component regulatory system</keyword>
<dbReference type="EMBL" id="HG996468">
    <property type="protein sequence ID" value="CAG1851118.1"/>
    <property type="molecule type" value="Genomic_DNA"/>
</dbReference>
<comment type="caution">
    <text evidence="5">Lacks conserved residue(s) required for the propagation of feature annotation.</text>
</comment>
<dbReference type="SUPFAM" id="SSF52172">
    <property type="entry name" value="CheY-like"/>
    <property type="match status" value="1"/>
</dbReference>
<proteinExistence type="predicted"/>